<dbReference type="RefSeq" id="WP_195691688.1">
    <property type="nucleotide sequence ID" value="NZ_CP064760.1"/>
</dbReference>
<organism evidence="1 2">
    <name type="scientific">Microbacterium schleiferi</name>
    <dbReference type="NCBI Taxonomy" id="69362"/>
    <lineage>
        <taxon>Bacteria</taxon>
        <taxon>Bacillati</taxon>
        <taxon>Actinomycetota</taxon>
        <taxon>Actinomycetes</taxon>
        <taxon>Micrococcales</taxon>
        <taxon>Microbacteriaceae</taxon>
        <taxon>Microbacterium</taxon>
    </lineage>
</organism>
<name>A0A7S8RG55_9MICO</name>
<dbReference type="EMBL" id="CP064760">
    <property type="protein sequence ID" value="QPE03586.1"/>
    <property type="molecule type" value="Genomic_DNA"/>
</dbReference>
<gene>
    <name evidence="1" type="ORF">IT882_09565</name>
</gene>
<protein>
    <submittedName>
        <fullName evidence="1">Uncharacterized protein</fullName>
    </submittedName>
</protein>
<evidence type="ECO:0000313" key="2">
    <source>
        <dbReference type="Proteomes" id="UP000594480"/>
    </source>
</evidence>
<dbReference type="AlphaFoldDB" id="A0A7S8RG55"/>
<evidence type="ECO:0000313" key="1">
    <source>
        <dbReference type="EMBL" id="QPE03586.1"/>
    </source>
</evidence>
<proteinExistence type="predicted"/>
<dbReference type="Proteomes" id="UP000594480">
    <property type="component" value="Chromosome"/>
</dbReference>
<accession>A0A7S8RG55</accession>
<reference evidence="1 2" key="1">
    <citation type="submission" date="2020-11" db="EMBL/GenBank/DDBJ databases">
        <title>Amino acid is mineralized and recycled by bacteria in oceanic microbiome.</title>
        <authorList>
            <person name="Zheng L.Y."/>
        </authorList>
    </citation>
    <scope>NUCLEOTIDE SEQUENCE [LARGE SCALE GENOMIC DNA]</scope>
    <source>
        <strain evidence="1 2">A32-1</strain>
    </source>
</reference>
<dbReference type="KEGG" id="msf:IT882_09565"/>
<sequence>MDAEREARVELWWLPVGAGGTIVAHTSRWWEQLRAYRERRPPRQLLHAALELFTGDQRYVIEMMPQWGQPPEASGVVATGPVGLRMLGRFRMFRYQVRAWPQGILPDREYAVAAPTVIPLSPAQARTLLDTLHTVPIHTWGRSLAPSGDMWNSNSLVAWILCQVGIDATTITPPVGGDAPGWAAGVVAATLHRQSDAVGRRV</sequence>
<keyword evidence="2" id="KW-1185">Reference proteome</keyword>